<dbReference type="InterPro" id="IPR028978">
    <property type="entry name" value="Chorismate_lyase_/UTRA_dom_sf"/>
</dbReference>
<dbReference type="Proteomes" id="UP000241118">
    <property type="component" value="Unassembled WGS sequence"/>
</dbReference>
<dbReference type="AlphaFoldDB" id="A0A2P8IGV9"/>
<dbReference type="Gene3D" id="3.40.1410.10">
    <property type="entry name" value="Chorismate lyase-like"/>
    <property type="match status" value="1"/>
</dbReference>
<keyword evidence="2" id="KW-1185">Reference proteome</keyword>
<organism evidence="1 2">
    <name type="scientific">Saccharothrix carnea</name>
    <dbReference type="NCBI Taxonomy" id="1280637"/>
    <lineage>
        <taxon>Bacteria</taxon>
        <taxon>Bacillati</taxon>
        <taxon>Actinomycetota</taxon>
        <taxon>Actinomycetes</taxon>
        <taxon>Pseudonocardiales</taxon>
        <taxon>Pseudonocardiaceae</taxon>
        <taxon>Saccharothrix</taxon>
    </lineage>
</organism>
<accession>A0A2P8IGV9</accession>
<gene>
    <name evidence="1" type="ORF">B0I31_102680</name>
</gene>
<sequence length="204" mass="22654">MIHSVPAAHADEAGARAETMARFLRDVPVPFTRVLSLWVGYRLRRDPRQPDTRHHLTPRQAHLLGLPPHTEVTRREGYLVPHLGDQGPRLAAITALVHQRGLELDEPGREELSRGYTPLGMLVTGARRATHYATTTRAPDDPDFADPLPDDPDDVPALWCQATLLSAGRPVALVRETVYRVAFTGRRPPDLTPYLTPAPPRLVS</sequence>
<proteinExistence type="predicted"/>
<comment type="caution">
    <text evidence="1">The sequence shown here is derived from an EMBL/GenBank/DDBJ whole genome shotgun (WGS) entry which is preliminary data.</text>
</comment>
<protein>
    <submittedName>
        <fullName evidence="1">Uncharacterized protein</fullName>
    </submittedName>
</protein>
<reference evidence="1 2" key="1">
    <citation type="submission" date="2018-03" db="EMBL/GenBank/DDBJ databases">
        <title>Genomic Encyclopedia of Type Strains, Phase III (KMG-III): the genomes of soil and plant-associated and newly described type strains.</title>
        <authorList>
            <person name="Whitman W."/>
        </authorList>
    </citation>
    <scope>NUCLEOTIDE SEQUENCE [LARGE SCALE GENOMIC DNA]</scope>
    <source>
        <strain evidence="1 2">CGMCC 4.7097</strain>
    </source>
</reference>
<dbReference type="RefSeq" id="WP_181320041.1">
    <property type="nucleotide sequence ID" value="NZ_PYAX01000002.1"/>
</dbReference>
<evidence type="ECO:0000313" key="1">
    <source>
        <dbReference type="EMBL" id="PSL57701.1"/>
    </source>
</evidence>
<dbReference type="EMBL" id="PYAX01000002">
    <property type="protein sequence ID" value="PSL57701.1"/>
    <property type="molecule type" value="Genomic_DNA"/>
</dbReference>
<evidence type="ECO:0000313" key="2">
    <source>
        <dbReference type="Proteomes" id="UP000241118"/>
    </source>
</evidence>
<name>A0A2P8IGV9_SACCR</name>